<evidence type="ECO:0000313" key="1">
    <source>
        <dbReference type="EMBL" id="CAF0799678.1"/>
    </source>
</evidence>
<organism evidence="1 3">
    <name type="scientific">Rotaria sordida</name>
    <dbReference type="NCBI Taxonomy" id="392033"/>
    <lineage>
        <taxon>Eukaryota</taxon>
        <taxon>Metazoa</taxon>
        <taxon>Spiralia</taxon>
        <taxon>Gnathifera</taxon>
        <taxon>Rotifera</taxon>
        <taxon>Eurotatoria</taxon>
        <taxon>Bdelloidea</taxon>
        <taxon>Philodinida</taxon>
        <taxon>Philodinidae</taxon>
        <taxon>Rotaria</taxon>
    </lineage>
</organism>
<reference evidence="1" key="1">
    <citation type="submission" date="2021-02" db="EMBL/GenBank/DDBJ databases">
        <authorList>
            <person name="Nowell W R."/>
        </authorList>
    </citation>
    <scope>NUCLEOTIDE SEQUENCE</scope>
</reference>
<comment type="caution">
    <text evidence="1">The sequence shown here is derived from an EMBL/GenBank/DDBJ whole genome shotgun (WGS) entry which is preliminary data.</text>
</comment>
<name>A0A813SP06_9BILA</name>
<dbReference type="Proteomes" id="UP000663889">
    <property type="component" value="Unassembled WGS sequence"/>
</dbReference>
<proteinExistence type="predicted"/>
<dbReference type="EMBL" id="CAJNOU010000008">
    <property type="protein sequence ID" value="CAF0799678.1"/>
    <property type="molecule type" value="Genomic_DNA"/>
</dbReference>
<evidence type="ECO:0000313" key="2">
    <source>
        <dbReference type="EMBL" id="CAF3869533.1"/>
    </source>
</evidence>
<sequence length="87" mass="10346">MNPILQRFLNKNNLKLSCIYNNFFVIRLKWYYESKQVKSFVHELIQDNFMLREYIGDGCAHSAMLEIDNQGTVACLGMHQTQTVWVW</sequence>
<accession>A0A813SP06</accession>
<protein>
    <submittedName>
        <fullName evidence="1">Uncharacterized protein</fullName>
    </submittedName>
</protein>
<evidence type="ECO:0000313" key="3">
    <source>
        <dbReference type="Proteomes" id="UP000663889"/>
    </source>
</evidence>
<dbReference type="EMBL" id="CAJOBE010003249">
    <property type="protein sequence ID" value="CAF3869533.1"/>
    <property type="molecule type" value="Genomic_DNA"/>
</dbReference>
<gene>
    <name evidence="2" type="ORF">FNK824_LOCUS18928</name>
    <name evidence="1" type="ORF">SEV965_LOCUS564</name>
</gene>
<dbReference type="AlphaFoldDB" id="A0A813SP06"/>
<dbReference type="Proteomes" id="UP000663874">
    <property type="component" value="Unassembled WGS sequence"/>
</dbReference>